<dbReference type="HOGENOM" id="CLU_023205_1_1_1"/>
<sequence>MKVEDCGDDATLQIFDLLNKNGVKHLASSRIYGKSEETIGRLKAALEHGLIIDTKWPGAFFDPTSVSKERIISDAKDSLAKLGVPKVNAFYLHSANPSNETQETLIGINKAFEMGAFEHFGLSNFSPVQVQYVYDTCKAKGLVLPTVYEGLYNPVNRKQEEELLPLLRKLGIAFNAYSPLAGGFLTKSRSQVVNGEGRFNKDQFLGAYFEIYNNEPYLAANDEWRRIADEEGVSRAALGYRWVCYHSALKPELGDGMIIGGRISQLEDTFKALSQGPLSAKASKRIQDLWEKLQPHVKYANNLEAMAKP</sequence>
<name>A0A0C3D261_OIDMZ</name>
<feature type="domain" description="NADP-dependent oxidoreductase" evidence="2">
    <location>
        <begin position="11"/>
        <end position="290"/>
    </location>
</feature>
<gene>
    <name evidence="3" type="ORF">OIDMADRAFT_114519</name>
</gene>
<dbReference type="InterPro" id="IPR036812">
    <property type="entry name" value="NAD(P)_OxRdtase_dom_sf"/>
</dbReference>
<protein>
    <recommendedName>
        <fullName evidence="2">NADP-dependent oxidoreductase domain-containing protein</fullName>
    </recommendedName>
</protein>
<organism evidence="3 4">
    <name type="scientific">Oidiodendron maius (strain Zn)</name>
    <dbReference type="NCBI Taxonomy" id="913774"/>
    <lineage>
        <taxon>Eukaryota</taxon>
        <taxon>Fungi</taxon>
        <taxon>Dikarya</taxon>
        <taxon>Ascomycota</taxon>
        <taxon>Pezizomycotina</taxon>
        <taxon>Leotiomycetes</taxon>
        <taxon>Leotiomycetes incertae sedis</taxon>
        <taxon>Myxotrichaceae</taxon>
        <taxon>Oidiodendron</taxon>
    </lineage>
</organism>
<dbReference type="SUPFAM" id="SSF51430">
    <property type="entry name" value="NAD(P)-linked oxidoreductase"/>
    <property type="match status" value="1"/>
</dbReference>
<proteinExistence type="predicted"/>
<dbReference type="InParanoid" id="A0A0C3D261"/>
<evidence type="ECO:0000256" key="1">
    <source>
        <dbReference type="ARBA" id="ARBA00023002"/>
    </source>
</evidence>
<dbReference type="STRING" id="913774.A0A0C3D261"/>
<dbReference type="InterPro" id="IPR023210">
    <property type="entry name" value="NADP_OxRdtase_dom"/>
</dbReference>
<dbReference type="PANTHER" id="PTHR43364:SF4">
    <property type="entry name" value="NAD(P)-LINKED OXIDOREDUCTASE SUPERFAMILY PROTEIN"/>
    <property type="match status" value="1"/>
</dbReference>
<evidence type="ECO:0000313" key="4">
    <source>
        <dbReference type="Proteomes" id="UP000054321"/>
    </source>
</evidence>
<dbReference type="GO" id="GO:0016491">
    <property type="term" value="F:oxidoreductase activity"/>
    <property type="evidence" value="ECO:0007669"/>
    <property type="project" value="UniProtKB-KW"/>
</dbReference>
<evidence type="ECO:0000259" key="2">
    <source>
        <dbReference type="Pfam" id="PF00248"/>
    </source>
</evidence>
<dbReference type="Pfam" id="PF00248">
    <property type="entry name" value="Aldo_ket_red"/>
    <property type="match status" value="1"/>
</dbReference>
<reference evidence="4" key="2">
    <citation type="submission" date="2015-01" db="EMBL/GenBank/DDBJ databases">
        <title>Evolutionary Origins and Diversification of the Mycorrhizal Mutualists.</title>
        <authorList>
            <consortium name="DOE Joint Genome Institute"/>
            <consortium name="Mycorrhizal Genomics Consortium"/>
            <person name="Kohler A."/>
            <person name="Kuo A."/>
            <person name="Nagy L.G."/>
            <person name="Floudas D."/>
            <person name="Copeland A."/>
            <person name="Barry K.W."/>
            <person name="Cichocki N."/>
            <person name="Veneault-Fourrey C."/>
            <person name="LaButti K."/>
            <person name="Lindquist E.A."/>
            <person name="Lipzen A."/>
            <person name="Lundell T."/>
            <person name="Morin E."/>
            <person name="Murat C."/>
            <person name="Riley R."/>
            <person name="Ohm R."/>
            <person name="Sun H."/>
            <person name="Tunlid A."/>
            <person name="Henrissat B."/>
            <person name="Grigoriev I.V."/>
            <person name="Hibbett D.S."/>
            <person name="Martin F."/>
        </authorList>
    </citation>
    <scope>NUCLEOTIDE SEQUENCE [LARGE SCALE GENOMIC DNA]</scope>
    <source>
        <strain evidence="4">Zn</strain>
    </source>
</reference>
<dbReference type="OrthoDB" id="2310150at2759"/>
<dbReference type="InterPro" id="IPR050523">
    <property type="entry name" value="AKR_Detox_Biosynth"/>
</dbReference>
<dbReference type="PANTHER" id="PTHR43364">
    <property type="entry name" value="NADH-SPECIFIC METHYLGLYOXAL REDUCTASE-RELATED"/>
    <property type="match status" value="1"/>
</dbReference>
<dbReference type="Proteomes" id="UP000054321">
    <property type="component" value="Unassembled WGS sequence"/>
</dbReference>
<reference evidence="3 4" key="1">
    <citation type="submission" date="2014-04" db="EMBL/GenBank/DDBJ databases">
        <authorList>
            <consortium name="DOE Joint Genome Institute"/>
            <person name="Kuo A."/>
            <person name="Martino E."/>
            <person name="Perotto S."/>
            <person name="Kohler A."/>
            <person name="Nagy L.G."/>
            <person name="Floudas D."/>
            <person name="Copeland A."/>
            <person name="Barry K.W."/>
            <person name="Cichocki N."/>
            <person name="Veneault-Fourrey C."/>
            <person name="LaButti K."/>
            <person name="Lindquist E.A."/>
            <person name="Lipzen A."/>
            <person name="Lundell T."/>
            <person name="Morin E."/>
            <person name="Murat C."/>
            <person name="Sun H."/>
            <person name="Tunlid A."/>
            <person name="Henrissat B."/>
            <person name="Grigoriev I.V."/>
            <person name="Hibbett D.S."/>
            <person name="Martin F."/>
            <person name="Nordberg H.P."/>
            <person name="Cantor M.N."/>
            <person name="Hua S.X."/>
        </authorList>
    </citation>
    <scope>NUCLEOTIDE SEQUENCE [LARGE SCALE GENOMIC DNA]</scope>
    <source>
        <strain evidence="3 4">Zn</strain>
    </source>
</reference>
<dbReference type="AlphaFoldDB" id="A0A0C3D261"/>
<keyword evidence="1" id="KW-0560">Oxidoreductase</keyword>
<dbReference type="EMBL" id="KN832872">
    <property type="protein sequence ID" value="KIN05339.1"/>
    <property type="molecule type" value="Genomic_DNA"/>
</dbReference>
<accession>A0A0C3D261</accession>
<dbReference type="Gene3D" id="3.20.20.100">
    <property type="entry name" value="NADP-dependent oxidoreductase domain"/>
    <property type="match status" value="1"/>
</dbReference>
<evidence type="ECO:0000313" key="3">
    <source>
        <dbReference type="EMBL" id="KIN05339.1"/>
    </source>
</evidence>
<keyword evidence="4" id="KW-1185">Reference proteome</keyword>